<dbReference type="EMBL" id="LRGB01003386">
    <property type="protein sequence ID" value="KZS02877.1"/>
    <property type="molecule type" value="Genomic_DNA"/>
</dbReference>
<proteinExistence type="predicted"/>
<comment type="caution">
    <text evidence="1">The sequence shown here is derived from an EMBL/GenBank/DDBJ whole genome shotgun (WGS) entry which is preliminary data.</text>
</comment>
<keyword evidence="2" id="KW-1185">Reference proteome</keyword>
<organism evidence="1 2">
    <name type="scientific">Daphnia magna</name>
    <dbReference type="NCBI Taxonomy" id="35525"/>
    <lineage>
        <taxon>Eukaryota</taxon>
        <taxon>Metazoa</taxon>
        <taxon>Ecdysozoa</taxon>
        <taxon>Arthropoda</taxon>
        <taxon>Crustacea</taxon>
        <taxon>Branchiopoda</taxon>
        <taxon>Diplostraca</taxon>
        <taxon>Cladocera</taxon>
        <taxon>Anomopoda</taxon>
        <taxon>Daphniidae</taxon>
        <taxon>Daphnia</taxon>
    </lineage>
</organism>
<name>A0A164K276_9CRUS</name>
<dbReference type="OrthoDB" id="5791190at2759"/>
<reference evidence="1 2" key="1">
    <citation type="submission" date="2016-03" db="EMBL/GenBank/DDBJ databases">
        <title>EvidentialGene: Evidence-directed Construction of Genes on Genomes.</title>
        <authorList>
            <person name="Gilbert D.G."/>
            <person name="Choi J.-H."/>
            <person name="Mockaitis K."/>
            <person name="Colbourne J."/>
            <person name="Pfrender M."/>
        </authorList>
    </citation>
    <scope>NUCLEOTIDE SEQUENCE [LARGE SCALE GENOMIC DNA]</scope>
    <source>
        <strain evidence="1 2">Xinb3</strain>
        <tissue evidence="1">Complete organism</tissue>
    </source>
</reference>
<evidence type="ECO:0000313" key="2">
    <source>
        <dbReference type="Proteomes" id="UP000076858"/>
    </source>
</evidence>
<dbReference type="Proteomes" id="UP000076858">
    <property type="component" value="Unassembled WGS sequence"/>
</dbReference>
<accession>A0A164K276</accession>
<evidence type="ECO:0000313" key="1">
    <source>
        <dbReference type="EMBL" id="KZS02877.1"/>
    </source>
</evidence>
<sequence length="117" mass="13459">MAPVVWEKTICVDSVKIFKYYLKLRIERGETQLDFSTKFSKHAYEHPDYPNQILLIYAGDDSVINPKYSHGNARKLEKKIEKAFYRTAASVLITGKERPKDPPAQVNGIKLSLWEAT</sequence>
<gene>
    <name evidence="1" type="ORF">APZ42_034537</name>
</gene>
<dbReference type="AlphaFoldDB" id="A0A164K276"/>
<protein>
    <submittedName>
        <fullName evidence="1">Uncharacterized protein</fullName>
    </submittedName>
</protein>